<organism evidence="1 2">
    <name type="scientific">Algoriphagus marincola</name>
    <dbReference type="NCBI Taxonomy" id="264027"/>
    <lineage>
        <taxon>Bacteria</taxon>
        <taxon>Pseudomonadati</taxon>
        <taxon>Bacteroidota</taxon>
        <taxon>Cytophagia</taxon>
        <taxon>Cytophagales</taxon>
        <taxon>Cyclobacteriaceae</taxon>
        <taxon>Algoriphagus</taxon>
    </lineage>
</organism>
<proteinExistence type="predicted"/>
<evidence type="ECO:0000313" key="2">
    <source>
        <dbReference type="Proteomes" id="UP000766609"/>
    </source>
</evidence>
<sequence>MKKSIYLSILLFVGLGISSCQEHGQEITGTDLTNTLEVSDPELYEQKLEQLSLYMGEVFKDREALRELFELAEADEHKEDIDYSLKQLFETNENPMTRQRSAIVNSFYRNAANHRTSGEDLDPQELIDFINANNISMLAPYMVGYFNLDSIQELTVSWWTKEMEEEGLAGNPDWEGETPGYRLRLGEDGNFIRFRAAGANYFTSGKVLVGDDYAVENPTVVFGNFDDEFLPPGDGGIGGGGSNDPNVEPRLPHELGVNCSNERSGDIVRWYMPHFRLTGNTRSWPHPNRITIWINASTNQSTVPFINEKKITRGEVGNTWLSGFIPNDGLIATSWEQINYNQNIVMAFKKPSNRVKETVVVFGAKQTSAGVYETTSSATVRLEKSMHKTFLNQAWLRCGELNGNYRVSVGNGLEDGIAIYSYSVSDNGAKCEFTLAPKVIRF</sequence>
<evidence type="ECO:0000313" key="1">
    <source>
        <dbReference type="EMBL" id="MBY5952365.1"/>
    </source>
</evidence>
<accession>A0ABS7N7Q9</accession>
<gene>
    <name evidence="1" type="ORF">KUV23_15365</name>
</gene>
<reference evidence="1 2" key="1">
    <citation type="submission" date="2021-06" db="EMBL/GenBank/DDBJ databases">
        <title>44 bacteria genomes isolated from Dapeng, Shenzhen.</title>
        <authorList>
            <person name="Zheng W."/>
            <person name="Yu S."/>
            <person name="Huang Y."/>
        </authorList>
    </citation>
    <scope>NUCLEOTIDE SEQUENCE [LARGE SCALE GENOMIC DNA]</scope>
    <source>
        <strain evidence="1 2">DP5N14-6</strain>
    </source>
</reference>
<comment type="caution">
    <text evidence="1">The sequence shown here is derived from an EMBL/GenBank/DDBJ whole genome shotgun (WGS) entry which is preliminary data.</text>
</comment>
<dbReference type="RefSeq" id="WP_222584682.1">
    <property type="nucleotide sequence ID" value="NZ_JAHVHP010000002.1"/>
</dbReference>
<keyword evidence="2" id="KW-1185">Reference proteome</keyword>
<dbReference type="EMBL" id="JAHVHP010000002">
    <property type="protein sequence ID" value="MBY5952365.1"/>
    <property type="molecule type" value="Genomic_DNA"/>
</dbReference>
<protein>
    <submittedName>
        <fullName evidence="1">Uncharacterized protein</fullName>
    </submittedName>
</protein>
<dbReference type="PROSITE" id="PS51257">
    <property type="entry name" value="PROKAR_LIPOPROTEIN"/>
    <property type="match status" value="1"/>
</dbReference>
<name>A0ABS7N7Q9_9BACT</name>
<dbReference type="Proteomes" id="UP000766609">
    <property type="component" value="Unassembled WGS sequence"/>
</dbReference>